<dbReference type="OrthoDB" id="9809583at2"/>
<dbReference type="STRING" id="313595.P700755_003227"/>
<evidence type="ECO:0000256" key="2">
    <source>
        <dbReference type="SAM" id="Phobius"/>
    </source>
</evidence>
<evidence type="ECO:0000259" key="3">
    <source>
        <dbReference type="PROSITE" id="PS51762"/>
    </source>
</evidence>
<dbReference type="KEGG" id="ptq:P700755_003227"/>
<evidence type="ECO:0000313" key="4">
    <source>
        <dbReference type="EMBL" id="AFU69877.1"/>
    </source>
</evidence>
<accession>K4IH64</accession>
<organism evidence="4 5">
    <name type="scientific">Psychroflexus torquis (strain ATCC 700755 / CIP 106069 / ACAM 623)</name>
    <dbReference type="NCBI Taxonomy" id="313595"/>
    <lineage>
        <taxon>Bacteria</taxon>
        <taxon>Pseudomonadati</taxon>
        <taxon>Bacteroidota</taxon>
        <taxon>Flavobacteriia</taxon>
        <taxon>Flavobacteriales</taxon>
        <taxon>Flavobacteriaceae</taxon>
        <taxon>Psychroflexus</taxon>
    </lineage>
</organism>
<name>K4IH64_PSYTT</name>
<proteinExistence type="inferred from homology"/>
<evidence type="ECO:0000313" key="5">
    <source>
        <dbReference type="Proteomes" id="UP000008514"/>
    </source>
</evidence>
<dbReference type="CDD" id="cd08023">
    <property type="entry name" value="GH16_laminarinase_like"/>
    <property type="match status" value="1"/>
</dbReference>
<dbReference type="PANTHER" id="PTHR10963">
    <property type="entry name" value="GLYCOSYL HYDROLASE-RELATED"/>
    <property type="match status" value="1"/>
</dbReference>
<keyword evidence="5" id="KW-1185">Reference proteome</keyword>
<feature type="domain" description="GH16" evidence="3">
    <location>
        <begin position="48"/>
        <end position="293"/>
    </location>
</feature>
<dbReference type="PROSITE" id="PS51762">
    <property type="entry name" value="GH16_2"/>
    <property type="match status" value="1"/>
</dbReference>
<keyword evidence="2" id="KW-0472">Membrane</keyword>
<dbReference type="GO" id="GO:0005975">
    <property type="term" value="P:carbohydrate metabolic process"/>
    <property type="evidence" value="ECO:0007669"/>
    <property type="project" value="InterPro"/>
</dbReference>
<dbReference type="AlphaFoldDB" id="K4IH64"/>
<comment type="similarity">
    <text evidence="1">Belongs to the glycosyl hydrolase 16 family.</text>
</comment>
<dbReference type="RefSeq" id="WP_015025427.1">
    <property type="nucleotide sequence ID" value="NC_018721.1"/>
</dbReference>
<dbReference type="SUPFAM" id="SSF49899">
    <property type="entry name" value="Concanavalin A-like lectins/glucanases"/>
    <property type="match status" value="1"/>
</dbReference>
<sequence length="293" mass="33205">MKSIFNYIIYKYAATIFLTGLLLVFIGCDLDETQEVTTLDNLVWSDEFDVDGAPNSQNWNYDIGDGTAENIPGWGNNELQYYTDRPENAVVENGVLLITARQESFENRNYTSARLTTEGLLEQQYGRFEARIRLPYGQGYWPAFWLLGVPETIMVDGEEVLEEWPAVGEIDIMEYLGDEPTNVFGTLHGPGFSGAESISKEFTLENDRFDTGFHVFGIEWSPTSVNFYVDGNIYQTLTREDIAEETDGEGEWVFDRPFYILLNVAVGGNLPGNPTSETVFPQSMIVDYVRVYN</sequence>
<reference evidence="4" key="1">
    <citation type="submission" date="2006-03" db="EMBL/GenBank/DDBJ databases">
        <authorList>
            <person name="Bowman J."/>
            <person name="Ferriera S."/>
            <person name="Johnson J."/>
            <person name="Kravitz S."/>
            <person name="Halpern A."/>
            <person name="Remington K."/>
            <person name="Beeson K."/>
            <person name="Tran B."/>
            <person name="Rogers Y.-H."/>
            <person name="Friedman R."/>
            <person name="Venter J.C."/>
        </authorList>
    </citation>
    <scope>NUCLEOTIDE SEQUENCE [LARGE SCALE GENOMIC DNA]</scope>
    <source>
        <strain evidence="4">ATCC 700755</strain>
    </source>
</reference>
<dbReference type="Proteomes" id="UP000008514">
    <property type="component" value="Chromosome"/>
</dbReference>
<dbReference type="Gene3D" id="2.60.120.200">
    <property type="match status" value="1"/>
</dbReference>
<evidence type="ECO:0000256" key="1">
    <source>
        <dbReference type="ARBA" id="ARBA00006865"/>
    </source>
</evidence>
<dbReference type="InterPro" id="IPR000757">
    <property type="entry name" value="Beta-glucanase-like"/>
</dbReference>
<dbReference type="GO" id="GO:0004553">
    <property type="term" value="F:hydrolase activity, hydrolyzing O-glycosyl compounds"/>
    <property type="evidence" value="ECO:0007669"/>
    <property type="project" value="InterPro"/>
</dbReference>
<keyword evidence="2" id="KW-0812">Transmembrane</keyword>
<dbReference type="PANTHER" id="PTHR10963:SF55">
    <property type="entry name" value="GLYCOSIDE HYDROLASE FAMILY 16 PROTEIN"/>
    <property type="match status" value="1"/>
</dbReference>
<dbReference type="eggNOG" id="COG2273">
    <property type="taxonomic scope" value="Bacteria"/>
</dbReference>
<dbReference type="HOGENOM" id="CLU_019533_0_3_10"/>
<dbReference type="EMBL" id="CP003879">
    <property type="protein sequence ID" value="AFU69877.1"/>
    <property type="molecule type" value="Genomic_DNA"/>
</dbReference>
<dbReference type="Pfam" id="PF00722">
    <property type="entry name" value="Glyco_hydro_16"/>
    <property type="match status" value="1"/>
</dbReference>
<reference evidence="4" key="2">
    <citation type="submission" date="2012-09" db="EMBL/GenBank/DDBJ databases">
        <title>The complete sequence of Psychroflexus torquis an extreme psychrophile from sea-ice that is stimulated by light.</title>
        <authorList>
            <person name="Feng S."/>
            <person name="Powell S.M."/>
            <person name="Bowman J.P."/>
        </authorList>
    </citation>
    <scope>NUCLEOTIDE SEQUENCE [LARGE SCALE GENOMIC DNA]</scope>
    <source>
        <strain evidence="4">ATCC 700755</strain>
    </source>
</reference>
<dbReference type="PROSITE" id="PS51257">
    <property type="entry name" value="PROKAR_LIPOPROTEIN"/>
    <property type="match status" value="1"/>
</dbReference>
<keyword evidence="2" id="KW-1133">Transmembrane helix</keyword>
<feature type="transmembrane region" description="Helical" evidence="2">
    <location>
        <begin position="7"/>
        <end position="27"/>
    </location>
</feature>
<gene>
    <name evidence="4" type="ordered locus">P700755_003227</name>
</gene>
<dbReference type="InterPro" id="IPR050546">
    <property type="entry name" value="Glycosyl_Hydrlase_16"/>
</dbReference>
<protein>
    <submittedName>
        <fullName evidence="4">Glucan endo-1,3-beta-D-glucosidase</fullName>
    </submittedName>
</protein>
<dbReference type="InterPro" id="IPR013320">
    <property type="entry name" value="ConA-like_dom_sf"/>
</dbReference>